<dbReference type="SUPFAM" id="SSF89372">
    <property type="entry name" value="Fucose-specific lectin"/>
    <property type="match status" value="1"/>
</dbReference>
<dbReference type="InterPro" id="IPR009003">
    <property type="entry name" value="Peptidase_S1_PA"/>
</dbReference>
<dbReference type="Gene3D" id="2.40.10.10">
    <property type="entry name" value="Trypsin-like serine proteases"/>
    <property type="match status" value="1"/>
</dbReference>
<dbReference type="InterPro" id="IPR051333">
    <property type="entry name" value="CLIP_Serine_Protease"/>
</dbReference>
<dbReference type="PRINTS" id="PR00722">
    <property type="entry name" value="CHYMOTRYPSIN"/>
</dbReference>
<dbReference type="GO" id="GO:0004252">
    <property type="term" value="F:serine-type endopeptidase activity"/>
    <property type="evidence" value="ECO:0007669"/>
    <property type="project" value="InterPro"/>
</dbReference>
<dbReference type="Proteomes" id="UP000324106">
    <property type="component" value="Chromosome"/>
</dbReference>
<dbReference type="GO" id="GO:0006508">
    <property type="term" value="P:proteolysis"/>
    <property type="evidence" value="ECO:0007669"/>
    <property type="project" value="InterPro"/>
</dbReference>
<dbReference type="PROSITE" id="PS50240">
    <property type="entry name" value="TRYPSIN_DOM"/>
    <property type="match status" value="1"/>
</dbReference>
<sequence>MHALRPRTAQMTCLLATATALAAGLVSAGPAVALHGPEAPAGQHAYTVKLNIGDETNSRGCTGTLVDASWVLTAASCFGATPGAEVPAGKPALKTVVTLGDARTVEVSELAPRADRDVVLARLATPATGIAGVKRATTAPATGAELTAAGFGRTKTEWAPEKLHTGTFTTDSSTSTTLAVTGKGTDVLCKGDTGGPLLNAAGELVGVNSRSWQGGCLEVPATETRTGAVSARTDDLGEWIDEHRSRTSGWKTATAVQSGNSVYQGIRLPDGSWTGFTDVQSKAGNLGGIRSSAVVGMNGDTHVLAISGSGDLFHTIRKEDGTWGSFGYVFGETGALANLTQVTAVNIGYDLHVVAVADGKVFHTVRNASGHWTRFGDVAGVAGPIGKVTTAAVTSAGGQIQVTAVSGGKAYHTVRNTTGHWVGWGDVAGVLGSTGPVTGVTMAGTGGDAQIVLATDNGTRQYHAIRYADGSWSPLGDLKPILGTVTAKSVAAASVNGEFQLAVTTADDKALHTIRHADRTWDTPVTVPLQGLPAAPGSLAITATWTP</sequence>
<feature type="signal peptide" evidence="1">
    <location>
        <begin position="1"/>
        <end position="22"/>
    </location>
</feature>
<feature type="domain" description="Peptidase S1" evidence="2">
    <location>
        <begin position="26"/>
        <end position="245"/>
    </location>
</feature>
<gene>
    <name evidence="3" type="ORF">DEJ46_23575</name>
</gene>
<reference evidence="3 4" key="1">
    <citation type="submission" date="2018-05" db="EMBL/GenBank/DDBJ databases">
        <title>Streptomyces venezuelae.</title>
        <authorList>
            <person name="Kim W."/>
            <person name="Lee N."/>
            <person name="Cho B.-K."/>
        </authorList>
    </citation>
    <scope>NUCLEOTIDE SEQUENCE [LARGE SCALE GENOMIC DNA]</scope>
    <source>
        <strain evidence="3 4">ATCC 15068</strain>
    </source>
</reference>
<dbReference type="SMART" id="SM00020">
    <property type="entry name" value="Tryp_SPc"/>
    <property type="match status" value="1"/>
</dbReference>
<accession>A0A5P2AUJ7</accession>
<keyword evidence="1" id="KW-0732">Signal</keyword>
<dbReference type="EMBL" id="CP029194">
    <property type="protein sequence ID" value="QES21716.1"/>
    <property type="molecule type" value="Genomic_DNA"/>
</dbReference>
<dbReference type="InterPro" id="IPR001254">
    <property type="entry name" value="Trypsin_dom"/>
</dbReference>
<dbReference type="SUPFAM" id="SSF50494">
    <property type="entry name" value="Trypsin-like serine proteases"/>
    <property type="match status" value="1"/>
</dbReference>
<evidence type="ECO:0000313" key="3">
    <source>
        <dbReference type="EMBL" id="QES21716.1"/>
    </source>
</evidence>
<dbReference type="RefSeq" id="WP_150269388.1">
    <property type="nucleotide sequence ID" value="NZ_CP029194.1"/>
</dbReference>
<dbReference type="InterPro" id="IPR001314">
    <property type="entry name" value="Peptidase_S1A"/>
</dbReference>
<feature type="chain" id="PRO_5038481941" description="Peptidase S1 domain-containing protein" evidence="1">
    <location>
        <begin position="23"/>
        <end position="547"/>
    </location>
</feature>
<evidence type="ECO:0000256" key="1">
    <source>
        <dbReference type="SAM" id="SignalP"/>
    </source>
</evidence>
<name>A0A5P2AUJ7_STRVZ</name>
<dbReference type="PANTHER" id="PTHR24260:SF136">
    <property type="entry name" value="GH08193P-RELATED"/>
    <property type="match status" value="1"/>
</dbReference>
<evidence type="ECO:0000259" key="2">
    <source>
        <dbReference type="PROSITE" id="PS50240"/>
    </source>
</evidence>
<protein>
    <recommendedName>
        <fullName evidence="2">Peptidase S1 domain-containing protein</fullName>
    </recommendedName>
</protein>
<dbReference type="PANTHER" id="PTHR24260">
    <property type="match status" value="1"/>
</dbReference>
<proteinExistence type="predicted"/>
<organism evidence="3 4">
    <name type="scientific">Streptomyces venezuelae</name>
    <dbReference type="NCBI Taxonomy" id="54571"/>
    <lineage>
        <taxon>Bacteria</taxon>
        <taxon>Bacillati</taxon>
        <taxon>Actinomycetota</taxon>
        <taxon>Actinomycetes</taxon>
        <taxon>Kitasatosporales</taxon>
        <taxon>Streptomycetaceae</taxon>
        <taxon>Streptomyces</taxon>
    </lineage>
</organism>
<dbReference type="OrthoDB" id="9815928at2"/>
<evidence type="ECO:0000313" key="4">
    <source>
        <dbReference type="Proteomes" id="UP000324106"/>
    </source>
</evidence>
<dbReference type="InterPro" id="IPR043504">
    <property type="entry name" value="Peptidase_S1_PA_chymotrypsin"/>
</dbReference>
<dbReference type="Pfam" id="PF00089">
    <property type="entry name" value="Trypsin"/>
    <property type="match status" value="1"/>
</dbReference>
<dbReference type="AlphaFoldDB" id="A0A5P2AUJ7"/>